<evidence type="ECO:0000313" key="2">
    <source>
        <dbReference type="EMBL" id="EWH10551.1"/>
    </source>
</evidence>
<proteinExistence type="predicted"/>
<feature type="transmembrane region" description="Helical" evidence="1">
    <location>
        <begin position="90"/>
        <end position="111"/>
    </location>
</feature>
<keyword evidence="1" id="KW-0812">Transmembrane</keyword>
<feature type="non-terminal residue" evidence="2">
    <location>
        <position position="1"/>
    </location>
</feature>
<accession>A0ABN0RJK9</accession>
<gene>
    <name evidence="2" type="ORF">KLA_16497</name>
</gene>
<evidence type="ECO:0000256" key="1">
    <source>
        <dbReference type="SAM" id="Phobius"/>
    </source>
</evidence>
<feature type="transmembrane region" description="Helical" evidence="1">
    <location>
        <begin position="6"/>
        <end position="28"/>
    </location>
</feature>
<reference evidence="2 3" key="1">
    <citation type="journal article" date="2014" name="Genome Announc.">
        <title>Draft Genome Sequence of the Carrageenan-Degrading Bacterium Cellulophaga sp. Strain KL-A, Isolated from Decaying Marine Algae.</title>
        <authorList>
            <person name="Shan D."/>
            <person name="Ying J."/>
            <person name="Li X."/>
            <person name="Gao Z."/>
            <person name="Wei G."/>
            <person name="Shao Z."/>
        </authorList>
    </citation>
    <scope>NUCLEOTIDE SEQUENCE [LARGE SCALE GENOMIC DNA]</scope>
    <source>
        <strain evidence="2 3">KL-A</strain>
    </source>
</reference>
<comment type="caution">
    <text evidence="2">The sequence shown here is derived from an EMBL/GenBank/DDBJ whole genome shotgun (WGS) entry which is preliminary data.</text>
</comment>
<dbReference type="Proteomes" id="UP000019275">
    <property type="component" value="Unassembled WGS sequence"/>
</dbReference>
<dbReference type="RefSeq" id="WP_034647107.1">
    <property type="nucleotide sequence ID" value="NZ_ARZX01000033.1"/>
</dbReference>
<keyword evidence="3" id="KW-1185">Reference proteome</keyword>
<name>A0ABN0RJK9_9FLAO</name>
<keyword evidence="1" id="KW-0472">Membrane</keyword>
<dbReference type="EMBL" id="ARZX01000033">
    <property type="protein sequence ID" value="EWH10551.1"/>
    <property type="molecule type" value="Genomic_DNA"/>
</dbReference>
<keyword evidence="1" id="KW-1133">Transmembrane helix</keyword>
<organism evidence="2 3">
    <name type="scientific">Cellulophaga geojensis KL-A</name>
    <dbReference type="NCBI Taxonomy" id="1328323"/>
    <lineage>
        <taxon>Bacteria</taxon>
        <taxon>Pseudomonadati</taxon>
        <taxon>Bacteroidota</taxon>
        <taxon>Flavobacteriia</taxon>
        <taxon>Flavobacteriales</taxon>
        <taxon>Flavobacteriaceae</taxon>
        <taxon>Cellulophaga</taxon>
    </lineage>
</organism>
<sequence>RNVKAFLVLGVQHMCNTIFFFCTNFIFLKNYKMERTTISLAHYLVGKQIKFGTYVDTKVLVNNYSLIKYLTLSFLIYASILILIGNSFTLGFSALIIAVYTLIGFGILFFCQLRKEVFNIREDNFLKCSIKKININNLNFEGYVEDLENELKFKSLLKGESISGKVNFTAPNKSKRGANHITLLTILDYVTVNGLKSTKKQELFSILNDNFLMAGSKLNEDSFGTLFSNWVNEKDEKKLQERKTIIEKVFFKG</sequence>
<evidence type="ECO:0000313" key="3">
    <source>
        <dbReference type="Proteomes" id="UP000019275"/>
    </source>
</evidence>
<protein>
    <submittedName>
        <fullName evidence="2">Uncharacterized protein</fullName>
    </submittedName>
</protein>
<feature type="transmembrane region" description="Helical" evidence="1">
    <location>
        <begin position="66"/>
        <end position="84"/>
    </location>
</feature>